<protein>
    <submittedName>
        <fullName evidence="1">Catabolic L-serine/threonine dehydratase</fullName>
        <ecNumber evidence="1">4.3.1.1</ecNumber>
    </submittedName>
</protein>
<dbReference type="EMBL" id="QTSX02007292">
    <property type="protein sequence ID" value="KAJ9048974.1"/>
    <property type="molecule type" value="Genomic_DNA"/>
</dbReference>
<dbReference type="Proteomes" id="UP001165960">
    <property type="component" value="Unassembled WGS sequence"/>
</dbReference>
<dbReference type="EC" id="4.3.1.1" evidence="1"/>
<organism evidence="1 2">
    <name type="scientific">Entomophthora muscae</name>
    <dbReference type="NCBI Taxonomy" id="34485"/>
    <lineage>
        <taxon>Eukaryota</taxon>
        <taxon>Fungi</taxon>
        <taxon>Fungi incertae sedis</taxon>
        <taxon>Zoopagomycota</taxon>
        <taxon>Entomophthoromycotina</taxon>
        <taxon>Entomophthoromycetes</taxon>
        <taxon>Entomophthorales</taxon>
        <taxon>Entomophthoraceae</taxon>
        <taxon>Entomophthora</taxon>
    </lineage>
</organism>
<comment type="caution">
    <text evidence="1">The sequence shown here is derived from an EMBL/GenBank/DDBJ whole genome shotgun (WGS) entry which is preliminary data.</text>
</comment>
<proteinExistence type="predicted"/>
<name>A0ACC2RG24_9FUNG</name>
<reference evidence="1" key="1">
    <citation type="submission" date="2022-04" db="EMBL/GenBank/DDBJ databases">
        <title>Genome of the entomopathogenic fungus Entomophthora muscae.</title>
        <authorList>
            <person name="Elya C."/>
            <person name="Lovett B.R."/>
            <person name="Lee E."/>
            <person name="Macias A.M."/>
            <person name="Hajek A.E."/>
            <person name="De Bivort B.L."/>
            <person name="Kasson M.T."/>
            <person name="De Fine Licht H.H."/>
            <person name="Stajich J.E."/>
        </authorList>
    </citation>
    <scope>NUCLEOTIDE SEQUENCE</scope>
    <source>
        <strain evidence="1">Berkeley</strain>
    </source>
</reference>
<keyword evidence="1" id="KW-0456">Lyase</keyword>
<evidence type="ECO:0000313" key="2">
    <source>
        <dbReference type="Proteomes" id="UP001165960"/>
    </source>
</evidence>
<gene>
    <name evidence="1" type="primary">CHA1</name>
    <name evidence="1" type="ORF">DSO57_1029305</name>
</gene>
<keyword evidence="2" id="KW-1185">Reference proteome</keyword>
<accession>A0ACC2RG24</accession>
<evidence type="ECO:0000313" key="1">
    <source>
        <dbReference type="EMBL" id="KAJ9048974.1"/>
    </source>
</evidence>
<sequence>MIGSMAAPQSLSPSSPIAQKACADLPITPLLPSSRLSQLAGCQVFLKMEVLQTGGTHKIRGLLGYVADMVGLYGSDLHFVVGALPNMSIACAAAVAHYNQHRPTSCVTLSAVIPACSPPRFSQMLHTHGAKCIQFGQTWEQAKSHARMLVEKNQAQSIASLVMPPEDIVSGLTSIGQEIKQQIRPHLNNTHIDAILCPVGSGALLASLAHEFNQRTSVVGVETASTDLFHTCLVQKKMVFRPRKSAHDSLSLSDSSLCCKAIEAAKTCPVIPVVISEAMAANASLQFSEDHHVLIEAASGAALSPIYHELISGLLPDLQPTSTIVVVVTGGNLASLSDFARFAKHHSHPLIQAKSRDLFFLSLTPPSLISEEEKIPLLPQLPDLLLNSS</sequence>